<dbReference type="AlphaFoldDB" id="A0A2R6XG47"/>
<dbReference type="Proteomes" id="UP000244005">
    <property type="component" value="Unassembled WGS sequence"/>
</dbReference>
<protein>
    <recommendedName>
        <fullName evidence="4">PGG domain-containing protein</fullName>
    </recommendedName>
</protein>
<keyword evidence="1" id="KW-0812">Transmembrane</keyword>
<reference evidence="3" key="1">
    <citation type="journal article" date="2017" name="Cell">
        <title>Insights into land plant evolution garnered from the Marchantia polymorpha genome.</title>
        <authorList>
            <person name="Bowman J.L."/>
            <person name="Kohchi T."/>
            <person name="Yamato K.T."/>
            <person name="Jenkins J."/>
            <person name="Shu S."/>
            <person name="Ishizaki K."/>
            <person name="Yamaoka S."/>
            <person name="Nishihama R."/>
            <person name="Nakamura Y."/>
            <person name="Berger F."/>
            <person name="Adam C."/>
            <person name="Aki S.S."/>
            <person name="Althoff F."/>
            <person name="Araki T."/>
            <person name="Arteaga-Vazquez M.A."/>
            <person name="Balasubrmanian S."/>
            <person name="Barry K."/>
            <person name="Bauer D."/>
            <person name="Boehm C.R."/>
            <person name="Briginshaw L."/>
            <person name="Caballero-Perez J."/>
            <person name="Catarino B."/>
            <person name="Chen F."/>
            <person name="Chiyoda S."/>
            <person name="Chovatia M."/>
            <person name="Davies K.M."/>
            <person name="Delmans M."/>
            <person name="Demura T."/>
            <person name="Dierschke T."/>
            <person name="Dolan L."/>
            <person name="Dorantes-Acosta A.E."/>
            <person name="Eklund D.M."/>
            <person name="Florent S.N."/>
            <person name="Flores-Sandoval E."/>
            <person name="Fujiyama A."/>
            <person name="Fukuzawa H."/>
            <person name="Galik B."/>
            <person name="Grimanelli D."/>
            <person name="Grimwood J."/>
            <person name="Grossniklaus U."/>
            <person name="Hamada T."/>
            <person name="Haseloff J."/>
            <person name="Hetherington A.J."/>
            <person name="Higo A."/>
            <person name="Hirakawa Y."/>
            <person name="Hundley H.N."/>
            <person name="Ikeda Y."/>
            <person name="Inoue K."/>
            <person name="Inoue S.I."/>
            <person name="Ishida S."/>
            <person name="Jia Q."/>
            <person name="Kakita M."/>
            <person name="Kanazawa T."/>
            <person name="Kawai Y."/>
            <person name="Kawashima T."/>
            <person name="Kennedy M."/>
            <person name="Kinose K."/>
            <person name="Kinoshita T."/>
            <person name="Kohara Y."/>
            <person name="Koide E."/>
            <person name="Komatsu K."/>
            <person name="Kopischke S."/>
            <person name="Kubo M."/>
            <person name="Kyozuka J."/>
            <person name="Lagercrantz U."/>
            <person name="Lin S.S."/>
            <person name="Lindquist E."/>
            <person name="Lipzen A.M."/>
            <person name="Lu C.W."/>
            <person name="De Luna E."/>
            <person name="Martienssen R.A."/>
            <person name="Minamino N."/>
            <person name="Mizutani M."/>
            <person name="Mizutani M."/>
            <person name="Mochizuki N."/>
            <person name="Monte I."/>
            <person name="Mosher R."/>
            <person name="Nagasaki H."/>
            <person name="Nakagami H."/>
            <person name="Naramoto S."/>
            <person name="Nishitani K."/>
            <person name="Ohtani M."/>
            <person name="Okamoto T."/>
            <person name="Okumura M."/>
            <person name="Phillips J."/>
            <person name="Pollak B."/>
            <person name="Reinders A."/>
            <person name="Rovekamp M."/>
            <person name="Sano R."/>
            <person name="Sawa S."/>
            <person name="Schmid M.W."/>
            <person name="Shirakawa M."/>
            <person name="Solano R."/>
            <person name="Spunde A."/>
            <person name="Suetsugu N."/>
            <person name="Sugano S."/>
            <person name="Sugiyama A."/>
            <person name="Sun R."/>
            <person name="Suzuki Y."/>
            <person name="Takenaka M."/>
            <person name="Takezawa D."/>
            <person name="Tomogane H."/>
            <person name="Tsuzuki M."/>
            <person name="Ueda T."/>
            <person name="Umeda M."/>
            <person name="Ward J.M."/>
            <person name="Watanabe Y."/>
            <person name="Yazaki K."/>
            <person name="Yokoyama R."/>
            <person name="Yoshitake Y."/>
            <person name="Yotsui I."/>
            <person name="Zachgo S."/>
            <person name="Schmutz J."/>
        </authorList>
    </citation>
    <scope>NUCLEOTIDE SEQUENCE [LARGE SCALE GENOMIC DNA]</scope>
    <source>
        <strain evidence="3">Tak-1</strain>
    </source>
</reference>
<organism evidence="2 3">
    <name type="scientific">Marchantia polymorpha</name>
    <name type="common">Common liverwort</name>
    <name type="synonym">Marchantia aquatica</name>
    <dbReference type="NCBI Taxonomy" id="3197"/>
    <lineage>
        <taxon>Eukaryota</taxon>
        <taxon>Viridiplantae</taxon>
        <taxon>Streptophyta</taxon>
        <taxon>Embryophyta</taxon>
        <taxon>Marchantiophyta</taxon>
        <taxon>Marchantiopsida</taxon>
        <taxon>Marchantiidae</taxon>
        <taxon>Marchantiales</taxon>
        <taxon>Marchantiaceae</taxon>
        <taxon>Marchantia</taxon>
    </lineage>
</organism>
<feature type="transmembrane region" description="Helical" evidence="1">
    <location>
        <begin position="31"/>
        <end position="53"/>
    </location>
</feature>
<sequence length="106" mass="11802">MQITADDLVNQEDTIHNVKVHVDRRYRDQQVFVDAAMLVGAVLILSVTFGGWLQFALGNVIWGTPRSAQTTQPWSSILVSDGCLLLRQGAGRILPMNTFHIKRPVS</sequence>
<dbReference type="Gramene" id="Mp6g10820.1">
    <property type="protein sequence ID" value="Mp6g10820.1.cds1"/>
    <property type="gene ID" value="Mp6g10820"/>
</dbReference>
<dbReference type="EMBL" id="KZ772688">
    <property type="protein sequence ID" value="PTQ45071.1"/>
    <property type="molecule type" value="Genomic_DNA"/>
</dbReference>
<gene>
    <name evidence="2" type="ORF">MARPO_0016s0121</name>
</gene>
<evidence type="ECO:0000256" key="1">
    <source>
        <dbReference type="SAM" id="Phobius"/>
    </source>
</evidence>
<evidence type="ECO:0000313" key="3">
    <source>
        <dbReference type="Proteomes" id="UP000244005"/>
    </source>
</evidence>
<name>A0A2R6XG47_MARPO</name>
<accession>A0A2R6XG47</accession>
<proteinExistence type="predicted"/>
<keyword evidence="1" id="KW-0472">Membrane</keyword>
<evidence type="ECO:0008006" key="4">
    <source>
        <dbReference type="Google" id="ProtNLM"/>
    </source>
</evidence>
<keyword evidence="1" id="KW-1133">Transmembrane helix</keyword>
<keyword evidence="3" id="KW-1185">Reference proteome</keyword>
<evidence type="ECO:0000313" key="2">
    <source>
        <dbReference type="EMBL" id="PTQ45071.1"/>
    </source>
</evidence>